<dbReference type="Gene3D" id="3.30.565.10">
    <property type="entry name" value="Histidine kinase-like ATPase, C-terminal domain"/>
    <property type="match status" value="1"/>
</dbReference>
<dbReference type="PANTHER" id="PTHR24421:SF63">
    <property type="entry name" value="SENSOR HISTIDINE KINASE DESK"/>
    <property type="match status" value="1"/>
</dbReference>
<dbReference type="PANTHER" id="PTHR24421">
    <property type="entry name" value="NITRATE/NITRITE SENSOR PROTEIN NARX-RELATED"/>
    <property type="match status" value="1"/>
</dbReference>
<protein>
    <submittedName>
        <fullName evidence="6">Histidine kinase</fullName>
    </submittedName>
</protein>
<gene>
    <name evidence="6" type="ORF">Srubr_66490</name>
</gene>
<evidence type="ECO:0000259" key="5">
    <source>
        <dbReference type="Pfam" id="PF07730"/>
    </source>
</evidence>
<dbReference type="RefSeq" id="WP_189994672.1">
    <property type="nucleotide sequence ID" value="NZ_BNCB01000007.1"/>
</dbReference>
<dbReference type="SUPFAM" id="SSF55874">
    <property type="entry name" value="ATPase domain of HSP90 chaperone/DNA topoisomerase II/histidine kinase"/>
    <property type="match status" value="1"/>
</dbReference>
<keyword evidence="1" id="KW-0808">Transferase</keyword>
<feature type="transmembrane region" description="Helical" evidence="4">
    <location>
        <begin position="123"/>
        <end position="142"/>
    </location>
</feature>
<keyword evidence="7" id="KW-1185">Reference proteome</keyword>
<evidence type="ECO:0000256" key="1">
    <source>
        <dbReference type="ARBA" id="ARBA00022679"/>
    </source>
</evidence>
<keyword evidence="2 6" id="KW-0418">Kinase</keyword>
<name>A0ABQ3RLQ8_STRRR</name>
<accession>A0ABQ3RLQ8</accession>
<feature type="transmembrane region" description="Helical" evidence="4">
    <location>
        <begin position="56"/>
        <end position="78"/>
    </location>
</feature>
<comment type="caution">
    <text evidence="6">The sequence shown here is derived from an EMBL/GenBank/DDBJ whole genome shotgun (WGS) entry which is preliminary data.</text>
</comment>
<feature type="transmembrane region" description="Helical" evidence="4">
    <location>
        <begin position="99"/>
        <end position="117"/>
    </location>
</feature>
<keyword evidence="4" id="KW-0812">Transmembrane</keyword>
<feature type="transmembrane region" description="Helical" evidence="4">
    <location>
        <begin position="149"/>
        <end position="167"/>
    </location>
</feature>
<proteinExistence type="predicted"/>
<evidence type="ECO:0000313" key="6">
    <source>
        <dbReference type="EMBL" id="GHI56803.1"/>
    </source>
</evidence>
<sequence length="417" mass="44423">MVGPIRRWQQRHWRERAKADRVELYTVVSWYVTTWFFTLCWLMLPLAAGLVRGRPAALLLGIPLILVAALQCAAANRLTRPALDHYLGRSRLPAGAHRVPAVLMGLAVALVLALAAVRGADGPTIRLALGAAVLPFGMLYGVTVPVRVYLRYAALLAALLVAALWFADRSVAGLLGTALVTAFMTMFALLAYRCGSWTLSVLWEAERAREVQARLAVAEERLRFGRDLHDVLGRNLSVISLKSELAVQLARRGRPEAVEQMIEVQRIAQETQREVRAVVRGYREADLGAELAGAQGVLAAAGIDCEVRAETGGLPAEVRSALGWVVREAATNVLRHGDASMCRVGLTVCEGRAVLTVENDGAAAAGGGGGGGSGLAGLRERLAAVGGTLEADHVGPGRDRFRLVADIPLTTVGGVTS</sequence>
<evidence type="ECO:0000256" key="4">
    <source>
        <dbReference type="SAM" id="Phobius"/>
    </source>
</evidence>
<keyword evidence="4" id="KW-1133">Transmembrane helix</keyword>
<evidence type="ECO:0000313" key="7">
    <source>
        <dbReference type="Proteomes" id="UP000646738"/>
    </source>
</evidence>
<dbReference type="InterPro" id="IPR036890">
    <property type="entry name" value="HATPase_C_sf"/>
</dbReference>
<dbReference type="GO" id="GO:0016301">
    <property type="term" value="F:kinase activity"/>
    <property type="evidence" value="ECO:0007669"/>
    <property type="project" value="UniProtKB-KW"/>
</dbReference>
<dbReference type="Gene3D" id="1.20.5.1930">
    <property type="match status" value="1"/>
</dbReference>
<dbReference type="EMBL" id="BNEA01000015">
    <property type="protein sequence ID" value="GHI56803.1"/>
    <property type="molecule type" value="Genomic_DNA"/>
</dbReference>
<dbReference type="InterPro" id="IPR050482">
    <property type="entry name" value="Sensor_HK_TwoCompSys"/>
</dbReference>
<keyword evidence="4" id="KW-0472">Membrane</keyword>
<evidence type="ECO:0000256" key="3">
    <source>
        <dbReference type="ARBA" id="ARBA00023012"/>
    </source>
</evidence>
<dbReference type="Proteomes" id="UP000646738">
    <property type="component" value="Unassembled WGS sequence"/>
</dbReference>
<feature type="transmembrane region" description="Helical" evidence="4">
    <location>
        <begin position="173"/>
        <end position="192"/>
    </location>
</feature>
<evidence type="ECO:0000256" key="2">
    <source>
        <dbReference type="ARBA" id="ARBA00022777"/>
    </source>
</evidence>
<organism evidence="6 7">
    <name type="scientific">Streptomyces rubradiris</name>
    <name type="common">Streptomyces achromogenes subsp. rubradiris</name>
    <dbReference type="NCBI Taxonomy" id="285531"/>
    <lineage>
        <taxon>Bacteria</taxon>
        <taxon>Bacillati</taxon>
        <taxon>Actinomycetota</taxon>
        <taxon>Actinomycetes</taxon>
        <taxon>Kitasatosporales</taxon>
        <taxon>Streptomycetaceae</taxon>
        <taxon>Streptomyces</taxon>
    </lineage>
</organism>
<reference evidence="7" key="1">
    <citation type="submission" date="2023-07" db="EMBL/GenBank/DDBJ databases">
        <title>Whole genome shotgun sequence of Streptomyces achromogenes subsp. rubradiris NBRC 14000.</title>
        <authorList>
            <person name="Komaki H."/>
            <person name="Tamura T."/>
        </authorList>
    </citation>
    <scope>NUCLEOTIDE SEQUENCE [LARGE SCALE GENOMIC DNA]</scope>
    <source>
        <strain evidence="7">NBRC 14000</strain>
    </source>
</reference>
<feature type="domain" description="Signal transduction histidine kinase subgroup 3 dimerisation and phosphoacceptor" evidence="5">
    <location>
        <begin position="220"/>
        <end position="287"/>
    </location>
</feature>
<feature type="transmembrane region" description="Helical" evidence="4">
    <location>
        <begin position="21"/>
        <end position="44"/>
    </location>
</feature>
<keyword evidence="3" id="KW-0902">Two-component regulatory system</keyword>
<dbReference type="Pfam" id="PF07730">
    <property type="entry name" value="HisKA_3"/>
    <property type="match status" value="1"/>
</dbReference>
<dbReference type="InterPro" id="IPR011712">
    <property type="entry name" value="Sig_transdc_His_kin_sub3_dim/P"/>
</dbReference>